<proteinExistence type="predicted"/>
<dbReference type="PANTHER" id="PTHR12558:SF13">
    <property type="entry name" value="CELL DIVISION CYCLE PROTEIN 27 HOMOLOG"/>
    <property type="match status" value="1"/>
</dbReference>
<dbReference type="Gene3D" id="1.25.40.10">
    <property type="entry name" value="Tetratricopeptide repeat domain"/>
    <property type="match status" value="15"/>
</dbReference>
<evidence type="ECO:0000256" key="2">
    <source>
        <dbReference type="SAM" id="Coils"/>
    </source>
</evidence>
<keyword evidence="2" id="KW-0175">Coiled coil</keyword>
<dbReference type="SUPFAM" id="SSF48452">
    <property type="entry name" value="TPR-like"/>
    <property type="match status" value="8"/>
</dbReference>
<dbReference type="Pfam" id="PF13174">
    <property type="entry name" value="TPR_6"/>
    <property type="match status" value="1"/>
</dbReference>
<reference evidence="3 4" key="1">
    <citation type="submission" date="2019-08" db="EMBL/GenBank/DDBJ databases">
        <title>Complete genome sequence of Candidatus Uab amorphum.</title>
        <authorList>
            <person name="Shiratori T."/>
            <person name="Suzuki S."/>
            <person name="Kakizawa Y."/>
            <person name="Ishida K."/>
        </authorList>
    </citation>
    <scope>NUCLEOTIDE SEQUENCE [LARGE SCALE GENOMIC DNA]</scope>
    <source>
        <strain evidence="3 4">SRT547</strain>
    </source>
</reference>
<feature type="repeat" description="TPR" evidence="1">
    <location>
        <begin position="2337"/>
        <end position="2370"/>
    </location>
</feature>
<dbReference type="Proteomes" id="UP000326354">
    <property type="component" value="Chromosome"/>
</dbReference>
<feature type="repeat" description="TPR" evidence="1">
    <location>
        <begin position="483"/>
        <end position="516"/>
    </location>
</feature>
<feature type="repeat" description="TPR" evidence="1">
    <location>
        <begin position="1908"/>
        <end position="1941"/>
    </location>
</feature>
<dbReference type="PANTHER" id="PTHR12558">
    <property type="entry name" value="CELL DIVISION CYCLE 16,23,27"/>
    <property type="match status" value="1"/>
</dbReference>
<feature type="repeat" description="TPR" evidence="1">
    <location>
        <begin position="413"/>
        <end position="446"/>
    </location>
</feature>
<feature type="repeat" description="TPR" evidence="1">
    <location>
        <begin position="2197"/>
        <end position="2230"/>
    </location>
</feature>
<evidence type="ECO:0000256" key="1">
    <source>
        <dbReference type="PROSITE-ProRule" id="PRU00339"/>
    </source>
</evidence>
<name>A0A5S9IU06_UABAM</name>
<dbReference type="KEGG" id="uam:UABAM_06544"/>
<dbReference type="InterPro" id="IPR011990">
    <property type="entry name" value="TPR-like_helical_dom_sf"/>
</dbReference>
<dbReference type="Pfam" id="PF13176">
    <property type="entry name" value="TPR_7"/>
    <property type="match status" value="2"/>
</dbReference>
<dbReference type="Pfam" id="PF13181">
    <property type="entry name" value="TPR_8"/>
    <property type="match status" value="5"/>
</dbReference>
<dbReference type="RefSeq" id="WP_151972334.1">
    <property type="nucleotide sequence ID" value="NZ_AP019860.1"/>
</dbReference>
<dbReference type="SUPFAM" id="SSF81901">
    <property type="entry name" value="HCP-like"/>
    <property type="match status" value="1"/>
</dbReference>
<dbReference type="InterPro" id="IPR019734">
    <property type="entry name" value="TPR_rpt"/>
</dbReference>
<feature type="repeat" description="TPR" evidence="1">
    <location>
        <begin position="1479"/>
        <end position="1512"/>
    </location>
</feature>
<keyword evidence="1" id="KW-0802">TPR repeat</keyword>
<dbReference type="SMART" id="SM00028">
    <property type="entry name" value="TPR"/>
    <property type="match status" value="26"/>
</dbReference>
<dbReference type="OrthoDB" id="9777890at2"/>
<accession>A0A5S9IU06</accession>
<evidence type="ECO:0000313" key="4">
    <source>
        <dbReference type="Proteomes" id="UP000326354"/>
    </source>
</evidence>
<organism evidence="3 4">
    <name type="scientific">Uabimicrobium amorphum</name>
    <dbReference type="NCBI Taxonomy" id="2596890"/>
    <lineage>
        <taxon>Bacteria</taxon>
        <taxon>Pseudomonadati</taxon>
        <taxon>Planctomycetota</taxon>
        <taxon>Candidatus Uabimicrobiia</taxon>
        <taxon>Candidatus Uabimicrobiales</taxon>
        <taxon>Candidatus Uabimicrobiaceae</taxon>
        <taxon>Candidatus Uabimicrobium</taxon>
    </lineage>
</organism>
<evidence type="ECO:0008006" key="5">
    <source>
        <dbReference type="Google" id="ProtNLM"/>
    </source>
</evidence>
<gene>
    <name evidence="3" type="ORF">UABAM_06544</name>
</gene>
<evidence type="ECO:0000313" key="3">
    <source>
        <dbReference type="EMBL" id="BBM88128.1"/>
    </source>
</evidence>
<sequence>MIRGEELEKAWAEFQDSPQNEEQFAVLKESFLGVGDWKKLVELYSLHVGFVEKRDPELGAKLYGERASIEEKYLSRSENAFASYQKSYALQKQNNPYMSSFILLCKSMKNWEVLCNIWEEQLQNSKSDNEKISLLQQLATCHLQEIKNREKAKEIFRRIVDEFPHNEEAFEKLELLYLEDDDYEKLIAMYRQQIQSSSENDIKLKRLQQVASMCEQLQKTDEAIKFYMEILSLQPQQEYALNALESIYTEKQDWQAVLGIMRKKSQSLSEPQLYDYLISMADIAENKLGDNELCVSFLEGAVAKEDFAILTRLEKHYSTLQNWQKLAGVYQKQIELASERKKKREVYFALAKLHEEHNSKSDAIACLYKALEDFPKDKEILERLKSMQSDDEDGLLDIYRLEVNWLQDPAKKVDLWGKMGQILQGKERWNEAIAVYEDILKLDDENLHAYEELQKICAEEDQKEKLLQILVKKSKLVRGEERVEVFNEIAELCTLLRKEDEAIVYYQKIKQLQPNNRKVLYLLADYYREKQEHKQLVAILQQIVNVDKSMYEHGYMEMAEIYENHLNNIDIACKSYEKIIQAVPDNLEAYRRLRSLYKRNNKKAEYLQITSKLASITPKFKEKLDLLFSLCDFYKERDLVSKLEEQLKNVLEVDSHNSRAVESLKALYEKKQDWKKLIAVLQKQSQMCSEIEDVIDIYYKIATFYQEKLRDADQAVLYFEKIKALKPDYVDVLRKLEVLYTQLEAFEKLVKILQQNSYLSVEVSQRVNYIFMAGMILEEKLKEPQRAMWAYENVILNDPYHINALVRLKKLYKGAGDVDKLEAIYEKLSVVTTDNNKLIELYLDAAQICDNKALYYQKIVELDAKNKEALEQLASFYQSDENWEKLIDIRKKQLEICSEKPKIIEYHTHLAHIYKEHVDSPSQAAVHYERILHSDNKNKQAIENLLQIHSENWEKLLGILQLKMRICPEERREILLKIANIYHRKTMQLNEAIKVYNDVLAIDENDRRILEILRNLYGDIEEYPKALQIVNRELKLDISHELKVELLLKKANLAQHHINQPTMAASTLEELLQVDPMHEEAFYRLESLYHKREEYDKLLKVLHNRCEVDEKRRLSLKLNQAYICEKTEKWDEAITTYKEILQLNDKHEEAKKALVSILRTQKKWELLIEFFEEELQKNTDYKAMTDLYNNLGNIWSEQLNKCDEALEMYQQVLELDSSNLLAIRGLQAIYARQKNTEALLKMYIQELEVESIERERRIWLYLMCGDTYEFVLHDWDQAHESYIKVLYNELDPNNLIALRGLQRVYRAQKKYSELQVMLLREFQLQTEDARALQLHLEIAKLKERYLKDPEGSIEYYRVVHEAWPNDIFIINSLETLLHGQKMWNEYVAILEKKIELTKRYKNVLEVHESAMKTYGNYLREWQKAVDHGLAILEIDEGYLPTIQYLQKMYKKMEEEESFAAMCVKEANLIYEIGDRKRICGLYLEAGKIYALLDKKEDAIFCFERILNVNPSHSKALMNLIQIYSATGNWERLINVYEWTAQVSEHEEEVVNLHLKIAYTWEDKLQDNLKALPHYQYAYSKNSQNLAVVKGLRTLYEKMKRWPEAAAMLLEESELEAEEKKAKIFFRLGEIWEKKLNSPIQARDNYLKVIGYGFHRKTSETLVEIQEKLNDYEGMTKILEEDARKCEPQERLNKYLQLGKIYWYKLHKADEAIRTYSKVLKVDSQHPETLKVMAEISKYRKDWKMYIGILNRQTRNTQDPEELYNLCVQLGEVFHEHLGEGNRAIDFYEQALVYKEDLQTIRKLQYVYEEWGCYKKLVDSILSIIDRANGHEKIALYHKLGHIYGERIFDDNSAIGAYENILDIEDDIDACYALAKIYKRQYIWDKLIGIYDKLIADAKLRMDTEEQLKVQLDAAQTYYYYLEDYDKAYNLFKSCLELSPSNDKAFDLLEEILEKRQQYKELANLLTNKMNITEDEQQKITVLHRLANVYIDKLQQPENAVHYYEKILQISETEILALEKLEGLYSQEQNIEALMNVYNLKLKAVEDPAVVSDTYYKLACVYLENYQDTEQATAHLRMSLNEDPGHIDSIKLLADILVEEQNWEQAIDYIQAALGTTKNPQEKYSLLTKVASIYKSSINDLSKAKGYYLQALDIQPKSIEPLSEVIAIYSADEKWKEAEILLERLISVLPEEETDKIVEAYYDWGVAAQKQKKIDQAIGYFKSAVEKNNEHLPSVLSLAKIYFSKQSFHESLTYYEKAYSLESEETNINIIHQSAILHKILGNIDKAIEFYQMLLDRKFSRLETLKSLSSLYSLKKEWDRALLYQQQVVNESPEGEESVAYEEMGDIYKELDNLDKSIDYYLKAIENGKSDIKLKKKLVALYIRQKDWEAARNYNDLCFSELQEAEDKEENRNLHARILIGLGQKREAVHCYQETLKVNPICIKAIKGIAEIYLAEENWSALSNSYREFLTNLPEDKKENGLPIHLALGFLYLEKIQKDDLAIEQFEAVLQLDHDHTEALIALTKIKTKEPASQEEAIKGHFRILKKDSLRVDSYLSLHDLLEKTDKKNRAMKCYRAYQYLSNEKVEVSSKLVPVNNDLISSFIIPKPIQEVREVISTIEDYCEKIYQTNIEEKFDIKKREHLGAERVQRPIWYHTHSIMKAMGIRDLNMYITAKHRNKIFLENTNPPSLIICKNLVDNLSEQYLRFLIAKYLFYVSLKQILVQKLEMHELHEHWKMIYSCFGKNMFDSAEFGVDQKKLRNLIPRKTRKSLEAKEDFWQKFINCDIEQYVRFMDYASNRCAFTVIDSLETSINTIYFWEMGVHVKNKLEELRDMATVHDLLLYNISESYEQVLKQD</sequence>
<protein>
    <recommendedName>
        <fullName evidence="5">Tetratricopeptide repeat protein</fullName>
    </recommendedName>
</protein>
<keyword evidence="4" id="KW-1185">Reference proteome</keyword>
<dbReference type="PROSITE" id="PS50005">
    <property type="entry name" value="TPR"/>
    <property type="match status" value="6"/>
</dbReference>
<dbReference type="EMBL" id="AP019860">
    <property type="protein sequence ID" value="BBM88128.1"/>
    <property type="molecule type" value="Genomic_DNA"/>
</dbReference>
<feature type="coiled-coil region" evidence="2">
    <location>
        <begin position="1948"/>
        <end position="1975"/>
    </location>
</feature>